<feature type="non-terminal residue" evidence="1">
    <location>
        <position position="1"/>
    </location>
</feature>
<sequence>MPAISTYDSSFMTQRQLAVKPENADHLKIYICANCTEMTKNLSKAAQNIFKTYVCTDCQKRNVAARFPP</sequence>
<evidence type="ECO:0000313" key="2">
    <source>
        <dbReference type="Proteomes" id="UP001177023"/>
    </source>
</evidence>
<dbReference type="EMBL" id="CATQJA010002686">
    <property type="protein sequence ID" value="CAJ0584147.1"/>
    <property type="molecule type" value="Genomic_DNA"/>
</dbReference>
<organism evidence="1 2">
    <name type="scientific">Mesorhabditis spiculigera</name>
    <dbReference type="NCBI Taxonomy" id="96644"/>
    <lineage>
        <taxon>Eukaryota</taxon>
        <taxon>Metazoa</taxon>
        <taxon>Ecdysozoa</taxon>
        <taxon>Nematoda</taxon>
        <taxon>Chromadorea</taxon>
        <taxon>Rhabditida</taxon>
        <taxon>Rhabditina</taxon>
        <taxon>Rhabditomorpha</taxon>
        <taxon>Rhabditoidea</taxon>
        <taxon>Rhabditidae</taxon>
        <taxon>Mesorhabditinae</taxon>
        <taxon>Mesorhabditis</taxon>
    </lineage>
</organism>
<protein>
    <submittedName>
        <fullName evidence="1">Uncharacterized protein</fullName>
    </submittedName>
</protein>
<name>A0AA36GD62_9BILA</name>
<keyword evidence="2" id="KW-1185">Reference proteome</keyword>
<dbReference type="AlphaFoldDB" id="A0AA36GD62"/>
<comment type="caution">
    <text evidence="1">The sequence shown here is derived from an EMBL/GenBank/DDBJ whole genome shotgun (WGS) entry which is preliminary data.</text>
</comment>
<reference evidence="1" key="1">
    <citation type="submission" date="2023-06" db="EMBL/GenBank/DDBJ databases">
        <authorList>
            <person name="Delattre M."/>
        </authorList>
    </citation>
    <scope>NUCLEOTIDE SEQUENCE</scope>
    <source>
        <strain evidence="1">AF72</strain>
    </source>
</reference>
<evidence type="ECO:0000313" key="1">
    <source>
        <dbReference type="EMBL" id="CAJ0584147.1"/>
    </source>
</evidence>
<gene>
    <name evidence="1" type="ORF">MSPICULIGERA_LOCUS22209</name>
</gene>
<accession>A0AA36GD62</accession>
<dbReference type="Proteomes" id="UP001177023">
    <property type="component" value="Unassembled WGS sequence"/>
</dbReference>
<proteinExistence type="predicted"/>